<evidence type="ECO:0000256" key="1">
    <source>
        <dbReference type="HAMAP-Rule" id="MF_01866"/>
    </source>
</evidence>
<comment type="caution">
    <text evidence="3">The sequence shown here is derived from an EMBL/GenBank/DDBJ whole genome shotgun (WGS) entry which is preliminary data.</text>
</comment>
<sequence length="105" mass="11885">MTGKFELLDICTLMLCAVYKSSRKADTYLFVKKRDFFDDVPAPLMEMFGLPKLVMVFPIAKRDALGMADIEKVRAAMAENGFYLQIPPPQINLLTEHKLSLGIKD</sequence>
<dbReference type="HAMAP" id="MF_01866">
    <property type="entry name" value="UPF0745"/>
    <property type="match status" value="1"/>
</dbReference>
<evidence type="ECO:0000259" key="2">
    <source>
        <dbReference type="PROSITE" id="PS51648"/>
    </source>
</evidence>
<dbReference type="PANTHER" id="PTHR38109:SF1">
    <property type="entry name" value="PROTEIN YCGL"/>
    <property type="match status" value="1"/>
</dbReference>
<dbReference type="PANTHER" id="PTHR38109">
    <property type="entry name" value="PROTEIN YCGL"/>
    <property type="match status" value="1"/>
</dbReference>
<dbReference type="SUPFAM" id="SSF160191">
    <property type="entry name" value="YcgL-like"/>
    <property type="match status" value="1"/>
</dbReference>
<reference evidence="4" key="1">
    <citation type="journal article" date="2019" name="Int. J. Syst. Evol. Microbiol.">
        <title>The Global Catalogue of Microorganisms (GCM) 10K type strain sequencing project: providing services to taxonomists for standard genome sequencing and annotation.</title>
        <authorList>
            <consortium name="The Broad Institute Genomics Platform"/>
            <consortium name="The Broad Institute Genome Sequencing Center for Infectious Disease"/>
            <person name="Wu L."/>
            <person name="Ma J."/>
        </authorList>
    </citation>
    <scope>NUCLEOTIDE SEQUENCE [LARGE SCALE GENOMIC DNA]</scope>
    <source>
        <strain evidence="4">NBRC 102030</strain>
    </source>
</reference>
<dbReference type="Gene3D" id="3.10.510.20">
    <property type="entry name" value="YcgL domain"/>
    <property type="match status" value="1"/>
</dbReference>
<dbReference type="PROSITE" id="PS51648">
    <property type="entry name" value="YCGL"/>
    <property type="match status" value="1"/>
</dbReference>
<keyword evidence="4" id="KW-1185">Reference proteome</keyword>
<gene>
    <name evidence="3" type="ORF">GCM10025855_13420</name>
</gene>
<proteinExistence type="inferred from homology"/>
<name>A0ABQ6J257_9GAMM</name>
<dbReference type="EMBL" id="BSUY01000001">
    <property type="protein sequence ID" value="GMA81809.1"/>
    <property type="molecule type" value="Genomic_DNA"/>
</dbReference>
<evidence type="ECO:0000313" key="3">
    <source>
        <dbReference type="EMBL" id="GMA81809.1"/>
    </source>
</evidence>
<accession>A0ABQ6J257</accession>
<dbReference type="InterPro" id="IPR038068">
    <property type="entry name" value="YcgL-like_sf"/>
</dbReference>
<dbReference type="InterPro" id="IPR027354">
    <property type="entry name" value="YcgL_dom"/>
</dbReference>
<evidence type="ECO:0000313" key="4">
    <source>
        <dbReference type="Proteomes" id="UP001157046"/>
    </source>
</evidence>
<feature type="domain" description="YcgL" evidence="2">
    <location>
        <begin position="14"/>
        <end position="98"/>
    </location>
</feature>
<organism evidence="3 4">
    <name type="scientific">Shewanella glacialipiscicola</name>
    <dbReference type="NCBI Taxonomy" id="614069"/>
    <lineage>
        <taxon>Bacteria</taxon>
        <taxon>Pseudomonadati</taxon>
        <taxon>Pseudomonadota</taxon>
        <taxon>Gammaproteobacteria</taxon>
        <taxon>Alteromonadales</taxon>
        <taxon>Shewanellaceae</taxon>
        <taxon>Shewanella</taxon>
    </lineage>
</organism>
<dbReference type="Pfam" id="PF05166">
    <property type="entry name" value="YcgL"/>
    <property type="match status" value="1"/>
</dbReference>
<protein>
    <recommendedName>
        <fullName evidence="1">YcgL domain-containing protein GCM10025855_13420</fullName>
    </recommendedName>
</protein>
<dbReference type="Proteomes" id="UP001157046">
    <property type="component" value="Unassembled WGS sequence"/>
</dbReference>